<evidence type="ECO:0000256" key="1">
    <source>
        <dbReference type="SAM" id="MobiDB-lite"/>
    </source>
</evidence>
<accession>A0A4U7B2C6</accession>
<evidence type="ECO:0000313" key="2">
    <source>
        <dbReference type="EMBL" id="TKX22916.1"/>
    </source>
</evidence>
<proteinExistence type="predicted"/>
<feature type="region of interest" description="Disordered" evidence="1">
    <location>
        <begin position="168"/>
        <end position="190"/>
    </location>
</feature>
<evidence type="ECO:0000313" key="3">
    <source>
        <dbReference type="Proteomes" id="UP000308133"/>
    </source>
</evidence>
<name>A0A4U7B2C6_9PEZI</name>
<dbReference type="EMBL" id="PTQR01000060">
    <property type="protein sequence ID" value="TKX22916.1"/>
    <property type="molecule type" value="Genomic_DNA"/>
</dbReference>
<feature type="compositionally biased region" description="Low complexity" evidence="1">
    <location>
        <begin position="9"/>
        <end position="26"/>
    </location>
</feature>
<organism evidence="2 3">
    <name type="scientific">Elsinoe australis</name>
    <dbReference type="NCBI Taxonomy" id="40998"/>
    <lineage>
        <taxon>Eukaryota</taxon>
        <taxon>Fungi</taxon>
        <taxon>Dikarya</taxon>
        <taxon>Ascomycota</taxon>
        <taxon>Pezizomycotina</taxon>
        <taxon>Dothideomycetes</taxon>
        <taxon>Dothideomycetidae</taxon>
        <taxon>Myriangiales</taxon>
        <taxon>Elsinoaceae</taxon>
        <taxon>Elsinoe</taxon>
    </lineage>
</organism>
<dbReference type="Proteomes" id="UP000308133">
    <property type="component" value="Unassembled WGS sequence"/>
</dbReference>
<reference evidence="2 3" key="1">
    <citation type="submission" date="2018-02" db="EMBL/GenBank/DDBJ databases">
        <title>Draft genome sequences of Elsinoe sp., causing black scab on jojoba.</title>
        <authorList>
            <person name="Stodart B."/>
            <person name="Jeffress S."/>
            <person name="Ash G."/>
            <person name="Arun Chinnappa K."/>
        </authorList>
    </citation>
    <scope>NUCLEOTIDE SEQUENCE [LARGE SCALE GENOMIC DNA]</scope>
    <source>
        <strain evidence="2 3">Hillstone_2</strain>
    </source>
</reference>
<gene>
    <name evidence="2" type="ORF">C1H76_4952</name>
</gene>
<comment type="caution">
    <text evidence="2">The sequence shown here is derived from an EMBL/GenBank/DDBJ whole genome shotgun (WGS) entry which is preliminary data.</text>
</comment>
<sequence>MAPRQSDPSSVTSTRASRRSSTQASVPIKGEDAQQLAGVQNELVVSQLGQLGTRIEQTQTLKRHIEHLEADLPALKRLQQKLEADIPGYENIVRISGLSHTDSSSTGVEPQRATAFPSAVSDGLDTSSPAVAIDTSSNADTEDSQIGQGEETGVKDVIAIATQHRDDLDDDADADAVTDDSYPDAAPEGDIREQLLDAESEIHRLRSINTALRHERHTVLGLSDDRNEAALILKFRQLSRDIEHYTSALIPADQTGKCYCAIFKNDRRSDKDHAWFRMWMPGFYQHTDKQYCMYALTSMLVIICVEHHQSWGPFGLLKNSNRNFYAQVAASSKGMKNAGAYKRLLLTMESARQETEPTHREQVREQSIVALKDRIVKYLASLTTIHRNYYQVKSLRRIAGTAVDLFELLYFTPATYRLIPFNYTRGQHDQCEIFDTTMHDEIVPSDYQVLDGRPVYGMVFPGLMRQFDETGREDEQVIFKAKVLTQQPPKSS</sequence>
<feature type="region of interest" description="Disordered" evidence="1">
    <location>
        <begin position="1"/>
        <end position="33"/>
    </location>
</feature>
<feature type="compositionally biased region" description="Acidic residues" evidence="1">
    <location>
        <begin position="168"/>
        <end position="182"/>
    </location>
</feature>
<protein>
    <submittedName>
        <fullName evidence="2">Uncharacterized protein</fullName>
    </submittedName>
</protein>
<dbReference type="AlphaFoldDB" id="A0A4U7B2C6"/>